<dbReference type="PANTHER" id="PTHR43140:SF1">
    <property type="entry name" value="TYPE I RESTRICTION ENZYME ECOKI SPECIFICITY SUBUNIT"/>
    <property type="match status" value="1"/>
</dbReference>
<keyword evidence="6" id="KW-0540">Nuclease</keyword>
<sequence>MLAKFIDYRGRTPKKTPNGIPLITAKNIRDGYINREPREYIAESDYEDWMTRGIPNVGDVVITTEAPMGNVAVIDIDEKFALAQRAICLQCYEPETGSFLHYALRNPIFQKLLTLNATGTTVSGIKAATLRKLNIPFPPLAEQKVIADKLDTLLAQVETTKARLDHIPKILKTFRQSVLAAAVSGKLTESFEGDSVGSGIIKFEEILKDKKQLSYGVLKPGDLDPDGVPMIRIMDVGEWGKFNDSEIFKISKSLAKQYNRTEVQQGDIVLSVMATIGRPAIIPEHLAGANVNRALAVIKIKKGIVPEYIQLQLLSPFFQTAFVDKQIGTAQKRINLSDLRKFDIWVPSYDKQTEIVRRVEDLFVFADNIEQKANAALERVNNLTQSILAKAFRGELTADWRAQNPDLIIGDNSAEALLEKIKAEREANKNANKEKEKGTRKAKPKKEIQPKILLENPVVDVLNKKGIAKPQAIFDELKELMDLREVLKEISQLLEQQVIKEIDKDGQQYLEINR</sequence>
<keyword evidence="2" id="KW-0680">Restriction system</keyword>
<dbReference type="Proteomes" id="UP000707245">
    <property type="component" value="Unassembled WGS sequence"/>
</dbReference>
<gene>
    <name evidence="6" type="ORF">EI167_11660</name>
</gene>
<keyword evidence="6" id="KW-0378">Hydrolase</keyword>
<proteinExistence type="inferred from homology"/>
<evidence type="ECO:0000256" key="4">
    <source>
        <dbReference type="SAM" id="MobiDB-lite"/>
    </source>
</evidence>
<organism evidence="6 7">
    <name type="scientific">Pseudoalteromonas prydzensis</name>
    <dbReference type="NCBI Taxonomy" id="182141"/>
    <lineage>
        <taxon>Bacteria</taxon>
        <taxon>Pseudomonadati</taxon>
        <taxon>Pseudomonadota</taxon>
        <taxon>Gammaproteobacteria</taxon>
        <taxon>Alteromonadales</taxon>
        <taxon>Pseudoalteromonadaceae</taxon>
        <taxon>Pseudoalteromonas</taxon>
    </lineage>
</organism>
<dbReference type="PANTHER" id="PTHR43140">
    <property type="entry name" value="TYPE-1 RESTRICTION ENZYME ECOKI SPECIFICITY PROTEIN"/>
    <property type="match status" value="1"/>
</dbReference>
<comment type="caution">
    <text evidence="6">The sequence shown here is derived from an EMBL/GenBank/DDBJ whole genome shotgun (WGS) entry which is preliminary data.</text>
</comment>
<dbReference type="EMBL" id="RRZA01000032">
    <property type="protein sequence ID" value="MBE0458095.1"/>
    <property type="molecule type" value="Genomic_DNA"/>
</dbReference>
<dbReference type="Pfam" id="PF01420">
    <property type="entry name" value="Methylase_S"/>
    <property type="match status" value="2"/>
</dbReference>
<evidence type="ECO:0000313" key="7">
    <source>
        <dbReference type="Proteomes" id="UP000707245"/>
    </source>
</evidence>
<evidence type="ECO:0000256" key="2">
    <source>
        <dbReference type="ARBA" id="ARBA00022747"/>
    </source>
</evidence>
<evidence type="ECO:0000259" key="5">
    <source>
        <dbReference type="Pfam" id="PF01420"/>
    </source>
</evidence>
<dbReference type="InterPro" id="IPR044946">
    <property type="entry name" value="Restrct_endonuc_typeI_TRD_sf"/>
</dbReference>
<dbReference type="Gene3D" id="3.90.220.20">
    <property type="entry name" value="DNA methylase specificity domains"/>
    <property type="match status" value="2"/>
</dbReference>
<dbReference type="GO" id="GO:0004519">
    <property type="term" value="F:endonuclease activity"/>
    <property type="evidence" value="ECO:0007669"/>
    <property type="project" value="UniProtKB-KW"/>
</dbReference>
<dbReference type="InterPro" id="IPR000055">
    <property type="entry name" value="Restrct_endonuc_typeI_TRD"/>
</dbReference>
<accession>A0ABR9FMR3</accession>
<evidence type="ECO:0000256" key="1">
    <source>
        <dbReference type="ARBA" id="ARBA00010923"/>
    </source>
</evidence>
<dbReference type="InterPro" id="IPR051212">
    <property type="entry name" value="Type-I_RE_S_subunit"/>
</dbReference>
<feature type="domain" description="Type I restriction modification DNA specificity" evidence="5">
    <location>
        <begin position="226"/>
        <end position="379"/>
    </location>
</feature>
<keyword evidence="3" id="KW-0238">DNA-binding</keyword>
<feature type="region of interest" description="Disordered" evidence="4">
    <location>
        <begin position="425"/>
        <end position="446"/>
    </location>
</feature>
<protein>
    <submittedName>
        <fullName evidence="6">Restriction endonuclease subunit S</fullName>
    </submittedName>
</protein>
<evidence type="ECO:0000256" key="3">
    <source>
        <dbReference type="ARBA" id="ARBA00023125"/>
    </source>
</evidence>
<dbReference type="CDD" id="cd17256">
    <property type="entry name" value="RMtype1_S_EcoJA65PI-TRD1-CR1_like"/>
    <property type="match status" value="1"/>
</dbReference>
<keyword evidence="6" id="KW-0255">Endonuclease</keyword>
<keyword evidence="7" id="KW-1185">Reference proteome</keyword>
<feature type="domain" description="Type I restriction modification DNA specificity" evidence="5">
    <location>
        <begin position="19"/>
        <end position="167"/>
    </location>
</feature>
<evidence type="ECO:0000313" key="6">
    <source>
        <dbReference type="EMBL" id="MBE0458095.1"/>
    </source>
</evidence>
<comment type="similarity">
    <text evidence="1">Belongs to the type-I restriction system S methylase family.</text>
</comment>
<name>A0ABR9FMR3_9GAMM</name>
<reference evidence="6 7" key="1">
    <citation type="submission" date="2020-07" db="EMBL/GenBank/DDBJ databases">
        <title>Halophilic bacteria isolated from french cheeses.</title>
        <authorList>
            <person name="Kothe C.I."/>
            <person name="Farah-Kraiem B."/>
            <person name="Renault P."/>
            <person name="Dridi B."/>
        </authorList>
    </citation>
    <scope>NUCLEOTIDE SEQUENCE [LARGE SCALE GENOMIC DNA]</scope>
    <source>
        <strain evidence="6 7">FME14</strain>
    </source>
</reference>
<dbReference type="CDD" id="cd17246">
    <property type="entry name" value="RMtype1_S_SonII-TRD2-CR2_like"/>
    <property type="match status" value="1"/>
</dbReference>
<dbReference type="SUPFAM" id="SSF116734">
    <property type="entry name" value="DNA methylase specificity domain"/>
    <property type="match status" value="2"/>
</dbReference>